<dbReference type="InterPro" id="IPR003329">
    <property type="entry name" value="Cytidylyl_trans"/>
</dbReference>
<evidence type="ECO:0000313" key="1">
    <source>
        <dbReference type="EMBL" id="SVD83171.1"/>
    </source>
</evidence>
<dbReference type="GO" id="GO:0005829">
    <property type="term" value="C:cytosol"/>
    <property type="evidence" value="ECO:0007669"/>
    <property type="project" value="TreeGrafter"/>
</dbReference>
<dbReference type="AlphaFoldDB" id="A0A382YJK0"/>
<feature type="non-terminal residue" evidence="1">
    <location>
        <position position="175"/>
    </location>
</feature>
<reference evidence="1" key="1">
    <citation type="submission" date="2018-05" db="EMBL/GenBank/DDBJ databases">
        <authorList>
            <person name="Lanie J.A."/>
            <person name="Ng W.-L."/>
            <person name="Kazmierczak K.M."/>
            <person name="Andrzejewski T.M."/>
            <person name="Davidsen T.M."/>
            <person name="Wayne K.J."/>
            <person name="Tettelin H."/>
            <person name="Glass J.I."/>
            <person name="Rusch D."/>
            <person name="Podicherti R."/>
            <person name="Tsui H.-C.T."/>
            <person name="Winkler M.E."/>
        </authorList>
    </citation>
    <scope>NUCLEOTIDE SEQUENCE</scope>
</reference>
<proteinExistence type="predicted"/>
<dbReference type="PANTHER" id="PTHR42866">
    <property type="entry name" value="3-DEOXY-MANNO-OCTULOSONATE CYTIDYLYLTRANSFERASE"/>
    <property type="match status" value="1"/>
</dbReference>
<dbReference type="EMBL" id="UINC01176167">
    <property type="protein sequence ID" value="SVD83171.1"/>
    <property type="molecule type" value="Genomic_DNA"/>
</dbReference>
<gene>
    <name evidence="1" type="ORF">METZ01_LOCUS436025</name>
</gene>
<accession>A0A382YJK0</accession>
<protein>
    <recommendedName>
        <fullName evidence="2">Acylneuraminate cytidylyltransferase</fullName>
    </recommendedName>
</protein>
<dbReference type="Gene3D" id="3.90.550.10">
    <property type="entry name" value="Spore Coat Polysaccharide Biosynthesis Protein SpsA, Chain A"/>
    <property type="match status" value="1"/>
</dbReference>
<name>A0A382YJK0_9ZZZZ</name>
<dbReference type="InterPro" id="IPR029044">
    <property type="entry name" value="Nucleotide-diphossugar_trans"/>
</dbReference>
<sequence length="175" mass="19441">MNSNSYALVTVRMSSTRLPGKCLQPIAGEVSLVQVVIRRAKKIGYPVILATTDDPSDNELEEVAKAEGIECFRGALRNKIRRWHDCFEKYDISHGLLVDGDDPTFDYNVGSRALETLREDGAELIISDPKLTPGFFTYGISRQGIKKLCKLVPGANTDTDVITEYVAQAKLSRIY</sequence>
<dbReference type="Pfam" id="PF02348">
    <property type="entry name" value="CTP_transf_3"/>
    <property type="match status" value="1"/>
</dbReference>
<dbReference type="PANTHER" id="PTHR42866:SF1">
    <property type="entry name" value="SPORE COAT POLYSACCHARIDE BIOSYNTHESIS PROTEIN SPSF"/>
    <property type="match status" value="1"/>
</dbReference>
<evidence type="ECO:0008006" key="2">
    <source>
        <dbReference type="Google" id="ProtNLM"/>
    </source>
</evidence>
<dbReference type="SUPFAM" id="SSF53448">
    <property type="entry name" value="Nucleotide-diphospho-sugar transferases"/>
    <property type="match status" value="1"/>
</dbReference>
<organism evidence="1">
    <name type="scientific">marine metagenome</name>
    <dbReference type="NCBI Taxonomy" id="408172"/>
    <lineage>
        <taxon>unclassified sequences</taxon>
        <taxon>metagenomes</taxon>
        <taxon>ecological metagenomes</taxon>
    </lineage>
</organism>